<dbReference type="RefSeq" id="WP_209524821.1">
    <property type="nucleotide sequence ID" value="NZ_JAEEGA010000002.1"/>
</dbReference>
<sequence>MIIEEYWKDVTIYYVTFKADNVLRKISRTFVLEENLTETEVAKLITARFPHVEQILQVEECENAFLAKELS</sequence>
<accession>A0A940STP3</accession>
<reference evidence="1" key="1">
    <citation type="submission" date="2020-12" db="EMBL/GenBank/DDBJ databases">
        <title>Vagococcus allomyrinae sp. nov. and Enterococcus lavae sp. nov., isolated from the larvae of Allomyrina dichotoma.</title>
        <authorList>
            <person name="Lee S.D."/>
        </authorList>
    </citation>
    <scope>NUCLEOTIDE SEQUENCE</scope>
    <source>
        <strain evidence="1">BWB3-3</strain>
    </source>
</reference>
<dbReference type="EMBL" id="JAEEGA010000002">
    <property type="protein sequence ID" value="MBP1039914.1"/>
    <property type="molecule type" value="Genomic_DNA"/>
</dbReference>
<keyword evidence="2" id="KW-1185">Reference proteome</keyword>
<dbReference type="AlphaFoldDB" id="A0A940STP3"/>
<comment type="caution">
    <text evidence="1">The sequence shown here is derived from an EMBL/GenBank/DDBJ whole genome shotgun (WGS) entry which is preliminary data.</text>
</comment>
<organism evidence="1 2">
    <name type="scientific">Vagococcus allomyrinae</name>
    <dbReference type="NCBI Taxonomy" id="2794353"/>
    <lineage>
        <taxon>Bacteria</taxon>
        <taxon>Bacillati</taxon>
        <taxon>Bacillota</taxon>
        <taxon>Bacilli</taxon>
        <taxon>Lactobacillales</taxon>
        <taxon>Enterococcaceae</taxon>
        <taxon>Vagococcus</taxon>
    </lineage>
</organism>
<evidence type="ECO:0000313" key="1">
    <source>
        <dbReference type="EMBL" id="MBP1039914.1"/>
    </source>
</evidence>
<gene>
    <name evidence="1" type="ORF">I6N95_02705</name>
</gene>
<dbReference type="Proteomes" id="UP000674938">
    <property type="component" value="Unassembled WGS sequence"/>
</dbReference>
<proteinExistence type="predicted"/>
<protein>
    <submittedName>
        <fullName evidence="1">Uncharacterized protein</fullName>
    </submittedName>
</protein>
<name>A0A940STP3_9ENTE</name>
<evidence type="ECO:0000313" key="2">
    <source>
        <dbReference type="Proteomes" id="UP000674938"/>
    </source>
</evidence>